<sequence length="815" mass="96936">MNTININDYILTDETNTNKDSIWLHKLPNDETLFDVIDKLRKVHKEETLVFIEKINIIRKTIDKKVNFSNCIFQENVDFSSCIFQEDMDFSSCIFKKIICFNGATFQHDVNFKNCSFKFQTSFANVSFKGYTNFEGSIFYDVIFERATFNNEKNENFVNFSFSFFYKANFNSSKFKTVVSFEHSKFIYSSLNYISFHSTMFENIVCFSSTKLVPNEEKHQIIEKTLSPPLEFVETEFKNDTFFDEVEYIGDVIFSKCIFGQNNTEGKTIPSIHFSNAKFNQKVKFSFSTFNSEVIFKNTKFKDLLYFHKVDFYQPTQFYFTDFTKKAFFSNTHFFEEIQFLYCEVESSSFIRFESSIFEKCLEISRSNFDYCKLRFWDIQIKGEDKINEYTNYEKDFGETLIEPSVYSKIRESFRFIKSTFYAENNKIEGLRFYEKEMSVYLEEKRAEDKKSKQSKDKEELMTLNSNLTTTTSNKKGLNNIRKEYVNTYNFLFLMELFFLMVCIIPLYLIANTFLFILPIFYIPIVICTKKCKNVYLKRYVLDKISVLIKKVSLYIEIVVRICFYRLQSLKNKSDFLFMLAFLLVTLASGIIYIIEHKYIWYWLTLFLFALWVYLEFYQNRKNVKNSIKSNNYLFLIMFSIPMIMIFVRLYGINDYKNDWIYKILKYLSVSFSTMLTDLGSFIFVLTVVFILLAIGFSIFPKIHDKIVLWFNKNSNEFDTNWITGVNFSILVGIITYFMVLLFMNDDIELDTSHRGISNFITSLVDVFNLTKWVNLEIIDIRLEGLPYLLLFIGRIFIGYGYYQTIQAFRKFGKS</sequence>
<evidence type="ECO:0000313" key="3">
    <source>
        <dbReference type="Proteomes" id="UP000603506"/>
    </source>
</evidence>
<feature type="transmembrane region" description="Helical" evidence="1">
    <location>
        <begin position="679"/>
        <end position="700"/>
    </location>
</feature>
<feature type="transmembrane region" description="Helical" evidence="1">
    <location>
        <begin position="497"/>
        <end position="523"/>
    </location>
</feature>
<gene>
    <name evidence="2" type="ORF">JNB19_03645</name>
</gene>
<keyword evidence="1" id="KW-0472">Membrane</keyword>
<comment type="caution">
    <text evidence="2">The sequence shown here is derived from an EMBL/GenBank/DDBJ whole genome shotgun (WGS) entry which is preliminary data.</text>
</comment>
<keyword evidence="1" id="KW-0812">Transmembrane</keyword>
<accession>A0ABS1YTW8</accession>
<dbReference type="EMBL" id="JAEUAH010000003">
    <property type="protein sequence ID" value="MBM0649855.1"/>
    <property type="molecule type" value="Genomic_DNA"/>
</dbReference>
<protein>
    <submittedName>
        <fullName evidence="2">Pentapeptide repeat-containing protein</fullName>
    </submittedName>
</protein>
<organism evidence="2 3">
    <name type="scientific">Capnocytophaga genosp. AHN8471</name>
    <dbReference type="NCBI Taxonomy" id="327574"/>
    <lineage>
        <taxon>Bacteria</taxon>
        <taxon>Pseudomonadati</taxon>
        <taxon>Bacteroidota</taxon>
        <taxon>Flavobacteriia</taxon>
        <taxon>Flavobacteriales</taxon>
        <taxon>Flavobacteriaceae</taxon>
        <taxon>Capnocytophaga</taxon>
    </lineage>
</organism>
<feature type="transmembrane region" description="Helical" evidence="1">
    <location>
        <begin position="600"/>
        <end position="618"/>
    </location>
</feature>
<dbReference type="InterPro" id="IPR001646">
    <property type="entry name" value="5peptide_repeat"/>
</dbReference>
<feature type="transmembrane region" description="Helical" evidence="1">
    <location>
        <begin position="630"/>
        <end position="652"/>
    </location>
</feature>
<evidence type="ECO:0000313" key="2">
    <source>
        <dbReference type="EMBL" id="MBM0649855.1"/>
    </source>
</evidence>
<keyword evidence="1" id="KW-1133">Transmembrane helix</keyword>
<dbReference type="Proteomes" id="UP000603506">
    <property type="component" value="Unassembled WGS sequence"/>
</dbReference>
<feature type="transmembrane region" description="Helical" evidence="1">
    <location>
        <begin position="721"/>
        <end position="744"/>
    </location>
</feature>
<dbReference type="Gene3D" id="2.160.20.80">
    <property type="entry name" value="E3 ubiquitin-protein ligase SopA"/>
    <property type="match status" value="1"/>
</dbReference>
<keyword evidence="3" id="KW-1185">Reference proteome</keyword>
<reference evidence="2 3" key="1">
    <citation type="submission" date="2021-01" db="EMBL/GenBank/DDBJ databases">
        <title>Evidence that Capnocytophaga endodontalis is a later homotypic synonym for Capnocytophaga genospecies AHN8471, and request for opinion on proposed recognition of strain AHN8471 as type strain of the species.</title>
        <authorList>
            <person name="Nicholson A.C."/>
            <person name="Hopper C.L."/>
            <person name="Gulvik C.A."/>
            <person name="Mcquiston J.R."/>
            <person name="Lau E.F."/>
        </authorList>
    </citation>
    <scope>NUCLEOTIDE SEQUENCE [LARGE SCALE GENOMIC DNA]</scope>
    <source>
        <strain evidence="2 3">AHN9576</strain>
    </source>
</reference>
<name>A0ABS1YTW8_9FLAO</name>
<dbReference type="Pfam" id="PF13576">
    <property type="entry name" value="Pentapeptide_3"/>
    <property type="match status" value="2"/>
</dbReference>
<dbReference type="RefSeq" id="WP_203093865.1">
    <property type="nucleotide sequence ID" value="NZ_JAESPH010000011.1"/>
</dbReference>
<feature type="transmembrane region" description="Helical" evidence="1">
    <location>
        <begin position="576"/>
        <end position="594"/>
    </location>
</feature>
<proteinExistence type="predicted"/>
<feature type="transmembrane region" description="Helical" evidence="1">
    <location>
        <begin position="785"/>
        <end position="803"/>
    </location>
</feature>
<evidence type="ECO:0000256" key="1">
    <source>
        <dbReference type="SAM" id="Phobius"/>
    </source>
</evidence>